<evidence type="ECO:0000256" key="5">
    <source>
        <dbReference type="PROSITE-ProRule" id="PRU00043"/>
    </source>
</evidence>
<dbReference type="GO" id="GO:0045296">
    <property type="term" value="F:cadherin binding"/>
    <property type="evidence" value="ECO:0007669"/>
    <property type="project" value="TreeGrafter"/>
</dbReference>
<dbReference type="GO" id="GO:0044331">
    <property type="term" value="P:cell-cell adhesion mediated by cadherin"/>
    <property type="evidence" value="ECO:0007669"/>
    <property type="project" value="TreeGrafter"/>
</dbReference>
<feature type="non-terminal residue" evidence="9">
    <location>
        <position position="1"/>
    </location>
</feature>
<keyword evidence="2" id="KW-0677">Repeat</keyword>
<evidence type="ECO:0000256" key="7">
    <source>
        <dbReference type="SAM" id="Phobius"/>
    </source>
</evidence>
<comment type="subcellular location">
    <subcellularLocation>
        <location evidence="1">Membrane</location>
    </subcellularLocation>
</comment>
<organism evidence="9 10">
    <name type="scientific">Polypterus senegalus</name>
    <name type="common">Senegal bichir</name>
    <dbReference type="NCBI Taxonomy" id="55291"/>
    <lineage>
        <taxon>Eukaryota</taxon>
        <taxon>Metazoa</taxon>
        <taxon>Chordata</taxon>
        <taxon>Craniata</taxon>
        <taxon>Vertebrata</taxon>
        <taxon>Euteleostomi</taxon>
        <taxon>Actinopterygii</taxon>
        <taxon>Polypteriformes</taxon>
        <taxon>Polypteridae</taxon>
        <taxon>Polypterus</taxon>
    </lineage>
</organism>
<keyword evidence="10" id="KW-1185">Reference proteome</keyword>
<dbReference type="SUPFAM" id="SSF49313">
    <property type="entry name" value="Cadherin-like"/>
    <property type="match status" value="2"/>
</dbReference>
<dbReference type="GO" id="GO:0005912">
    <property type="term" value="C:adherens junction"/>
    <property type="evidence" value="ECO:0007669"/>
    <property type="project" value="TreeGrafter"/>
</dbReference>
<evidence type="ECO:0000313" key="9">
    <source>
        <dbReference type="EMBL" id="KAG2462850.1"/>
    </source>
</evidence>
<dbReference type="EMBL" id="JAATIS010004040">
    <property type="protein sequence ID" value="KAG2462850.1"/>
    <property type="molecule type" value="Genomic_DNA"/>
</dbReference>
<reference evidence="9 10" key="1">
    <citation type="journal article" date="2021" name="Cell">
        <title>Tracing the genetic footprints of vertebrate landing in non-teleost ray-finned fishes.</title>
        <authorList>
            <person name="Bi X."/>
            <person name="Wang K."/>
            <person name="Yang L."/>
            <person name="Pan H."/>
            <person name="Jiang H."/>
            <person name="Wei Q."/>
            <person name="Fang M."/>
            <person name="Yu H."/>
            <person name="Zhu C."/>
            <person name="Cai Y."/>
            <person name="He Y."/>
            <person name="Gan X."/>
            <person name="Zeng H."/>
            <person name="Yu D."/>
            <person name="Zhu Y."/>
            <person name="Jiang H."/>
            <person name="Qiu Q."/>
            <person name="Yang H."/>
            <person name="Zhang Y.E."/>
            <person name="Wang W."/>
            <person name="Zhu M."/>
            <person name="He S."/>
            <person name="Zhang G."/>
        </authorList>
    </citation>
    <scope>NUCLEOTIDE SEQUENCE [LARGE SCALE GENOMIC DNA]</scope>
    <source>
        <strain evidence="9">Bchr_013</strain>
    </source>
</reference>
<name>A0A8X7X8I4_POLSE</name>
<feature type="non-terminal residue" evidence="9">
    <location>
        <position position="597"/>
    </location>
</feature>
<dbReference type="GO" id="GO:0007043">
    <property type="term" value="P:cell-cell junction assembly"/>
    <property type="evidence" value="ECO:0007669"/>
    <property type="project" value="TreeGrafter"/>
</dbReference>
<feature type="domain" description="Cadherin" evidence="8">
    <location>
        <begin position="149"/>
        <end position="264"/>
    </location>
</feature>
<dbReference type="GO" id="GO:0016342">
    <property type="term" value="C:catenin complex"/>
    <property type="evidence" value="ECO:0007669"/>
    <property type="project" value="TreeGrafter"/>
</dbReference>
<feature type="domain" description="Cadherin" evidence="8">
    <location>
        <begin position="67"/>
        <end position="148"/>
    </location>
</feature>
<dbReference type="PROSITE" id="PS50268">
    <property type="entry name" value="CADHERIN_2"/>
    <property type="match status" value="2"/>
</dbReference>
<dbReference type="GO" id="GO:0005509">
    <property type="term" value="F:calcium ion binding"/>
    <property type="evidence" value="ECO:0007669"/>
    <property type="project" value="UniProtKB-UniRule"/>
</dbReference>
<evidence type="ECO:0000256" key="2">
    <source>
        <dbReference type="ARBA" id="ARBA00022737"/>
    </source>
</evidence>
<evidence type="ECO:0000256" key="1">
    <source>
        <dbReference type="ARBA" id="ARBA00004370"/>
    </source>
</evidence>
<feature type="compositionally biased region" description="Low complexity" evidence="6">
    <location>
        <begin position="285"/>
        <end position="360"/>
    </location>
</feature>
<feature type="region of interest" description="Disordered" evidence="6">
    <location>
        <begin position="535"/>
        <end position="597"/>
    </location>
</feature>
<evidence type="ECO:0000259" key="8">
    <source>
        <dbReference type="PROSITE" id="PS50268"/>
    </source>
</evidence>
<dbReference type="Gene3D" id="2.60.40.60">
    <property type="entry name" value="Cadherins"/>
    <property type="match status" value="2"/>
</dbReference>
<dbReference type="GO" id="GO:0034332">
    <property type="term" value="P:adherens junction organization"/>
    <property type="evidence" value="ECO:0007669"/>
    <property type="project" value="TreeGrafter"/>
</dbReference>
<keyword evidence="4 7" id="KW-0472">Membrane</keyword>
<evidence type="ECO:0000256" key="6">
    <source>
        <dbReference type="SAM" id="MobiDB-lite"/>
    </source>
</evidence>
<protein>
    <submittedName>
        <fullName evidence="9">CDHR5 protein</fullName>
    </submittedName>
</protein>
<comment type="caution">
    <text evidence="9">The sequence shown here is derived from an EMBL/GenBank/DDBJ whole genome shotgun (WGS) entry which is preliminary data.</text>
</comment>
<dbReference type="PANTHER" id="PTHR24027">
    <property type="entry name" value="CADHERIN-23"/>
    <property type="match status" value="1"/>
</dbReference>
<dbReference type="GO" id="GO:0000902">
    <property type="term" value="P:cell morphogenesis"/>
    <property type="evidence" value="ECO:0007669"/>
    <property type="project" value="TreeGrafter"/>
</dbReference>
<sequence length="597" mass="62275">MQDGRFVANASVHITVVDIDNRPPWFLPCDIRPGANNAKICLSAGYTGTVNLTEKEDRPLHFLPGPVYAVDGDKGLGVPINYELVGGDKDGTFQIDMASGNITMTKAVGSADQIVLSVMAYQTDDANKFALTTVTIDVLKKSLNPPVFEKSTYDGFVPSDSPDGSMVLERGFASRPLKVIATDADFNNGINPDLVYKIEDSTEFVVTAQGFILTSGKLSAGSANVTVVAEDRQSGEFARAKISVDVTGATTAMSTTDIASIPTSASTTSPINNSTATPAKTTGDTSAVPTPSRSSSPAPSVPTTSPNAGATNATSTSDGVTTTTSATVNTTSGTTASLLTAGNTSAVPTPSPSPAHTSAVLTTNPNAEGVPIPPPPGFTSGDMAALGATLSVLLVLCLAIIGFLIFKVHQGRGDYEKMARARTYIHSLDRTPGGSATSTDQIQFVNDGYQDDGQTKATADETDDRVRQMADRLANGVVASALAASAASAADANSLANSEGSISEKEVKSILTKERKAEDGYKSVWFKEDIEPDAKVDVVIINDDAEADEEEEEEEEEEEDGGSDEEVTRGSDSTTPSGPSISYEPPTPNADFEQDIL</sequence>
<dbReference type="PANTHER" id="PTHR24027:SF414">
    <property type="entry name" value="CADHERIN-RELATED FAMILY MEMBER 5 ISOFORM X1"/>
    <property type="match status" value="1"/>
</dbReference>
<keyword evidence="7" id="KW-1133">Transmembrane helix</keyword>
<evidence type="ECO:0000313" key="10">
    <source>
        <dbReference type="Proteomes" id="UP000886611"/>
    </source>
</evidence>
<feature type="compositionally biased region" description="Low complexity" evidence="6">
    <location>
        <begin position="261"/>
        <end position="278"/>
    </location>
</feature>
<dbReference type="InterPro" id="IPR015919">
    <property type="entry name" value="Cadherin-like_sf"/>
</dbReference>
<feature type="transmembrane region" description="Helical" evidence="7">
    <location>
        <begin position="383"/>
        <end position="406"/>
    </location>
</feature>
<dbReference type="CDD" id="cd11304">
    <property type="entry name" value="Cadherin_repeat"/>
    <property type="match status" value="1"/>
</dbReference>
<accession>A0A8X7X8I4</accession>
<dbReference type="InterPro" id="IPR039808">
    <property type="entry name" value="Cadherin"/>
</dbReference>
<dbReference type="GO" id="GO:0016339">
    <property type="term" value="P:calcium-dependent cell-cell adhesion via plasma membrane cell adhesion molecules"/>
    <property type="evidence" value="ECO:0007669"/>
    <property type="project" value="TreeGrafter"/>
</dbReference>
<keyword evidence="7" id="KW-0812">Transmembrane</keyword>
<dbReference type="GO" id="GO:0016477">
    <property type="term" value="P:cell migration"/>
    <property type="evidence" value="ECO:0007669"/>
    <property type="project" value="TreeGrafter"/>
</dbReference>
<evidence type="ECO:0000256" key="3">
    <source>
        <dbReference type="ARBA" id="ARBA00022837"/>
    </source>
</evidence>
<keyword evidence="3 5" id="KW-0106">Calcium</keyword>
<dbReference type="AlphaFoldDB" id="A0A8X7X8I4"/>
<proteinExistence type="predicted"/>
<dbReference type="InterPro" id="IPR002126">
    <property type="entry name" value="Cadherin-like_dom"/>
</dbReference>
<gene>
    <name evidence="9" type="primary">Cdhr5_1</name>
    <name evidence="9" type="ORF">GTO96_0001985</name>
</gene>
<dbReference type="Proteomes" id="UP000886611">
    <property type="component" value="Unassembled WGS sequence"/>
</dbReference>
<dbReference type="GO" id="GO:0008013">
    <property type="term" value="F:beta-catenin binding"/>
    <property type="evidence" value="ECO:0007669"/>
    <property type="project" value="TreeGrafter"/>
</dbReference>
<feature type="compositionally biased region" description="Polar residues" evidence="6">
    <location>
        <begin position="570"/>
        <end position="580"/>
    </location>
</feature>
<feature type="region of interest" description="Disordered" evidence="6">
    <location>
        <begin position="261"/>
        <end position="374"/>
    </location>
</feature>
<dbReference type="GO" id="GO:0007156">
    <property type="term" value="P:homophilic cell adhesion via plasma membrane adhesion molecules"/>
    <property type="evidence" value="ECO:0007669"/>
    <property type="project" value="InterPro"/>
</dbReference>
<evidence type="ECO:0000256" key="4">
    <source>
        <dbReference type="ARBA" id="ARBA00023136"/>
    </source>
</evidence>
<feature type="compositionally biased region" description="Acidic residues" evidence="6">
    <location>
        <begin position="543"/>
        <end position="565"/>
    </location>
</feature>